<evidence type="ECO:0000313" key="2">
    <source>
        <dbReference type="EMBL" id="KIH61267.1"/>
    </source>
</evidence>
<keyword evidence="3" id="KW-1185">Reference proteome</keyword>
<proteinExistence type="predicted"/>
<dbReference type="Proteomes" id="UP000054047">
    <property type="component" value="Unassembled WGS sequence"/>
</dbReference>
<dbReference type="AlphaFoldDB" id="A0A0C2DFN1"/>
<organism evidence="2 3">
    <name type="scientific">Ancylostoma duodenale</name>
    <dbReference type="NCBI Taxonomy" id="51022"/>
    <lineage>
        <taxon>Eukaryota</taxon>
        <taxon>Metazoa</taxon>
        <taxon>Ecdysozoa</taxon>
        <taxon>Nematoda</taxon>
        <taxon>Chromadorea</taxon>
        <taxon>Rhabditida</taxon>
        <taxon>Rhabditina</taxon>
        <taxon>Rhabditomorpha</taxon>
        <taxon>Strongyloidea</taxon>
        <taxon>Ancylostomatidae</taxon>
        <taxon>Ancylostomatinae</taxon>
        <taxon>Ancylostoma</taxon>
    </lineage>
</organism>
<name>A0A0C2DFN1_9BILA</name>
<accession>A0A0C2DFN1</accession>
<gene>
    <name evidence="2" type="ORF">ANCDUO_08468</name>
</gene>
<dbReference type="EMBL" id="KN730267">
    <property type="protein sequence ID" value="KIH61267.1"/>
    <property type="molecule type" value="Genomic_DNA"/>
</dbReference>
<protein>
    <submittedName>
        <fullName evidence="2">Uncharacterized protein</fullName>
    </submittedName>
</protein>
<sequence length="79" mass="8825">MTIKPTCQEGDQEDDRKDGLRSCTPTSCRLGSILTKRKTRQYGVKGSAKLKGSAKHLLRNGKNAEEEEMSAMLVERQLD</sequence>
<evidence type="ECO:0000313" key="3">
    <source>
        <dbReference type="Proteomes" id="UP000054047"/>
    </source>
</evidence>
<reference evidence="2 3" key="1">
    <citation type="submission" date="2013-12" db="EMBL/GenBank/DDBJ databases">
        <title>Draft genome of the parsitic nematode Ancylostoma duodenale.</title>
        <authorList>
            <person name="Mitreva M."/>
        </authorList>
    </citation>
    <scope>NUCLEOTIDE SEQUENCE [LARGE SCALE GENOMIC DNA]</scope>
    <source>
        <strain evidence="2 3">Zhejiang</strain>
    </source>
</reference>
<evidence type="ECO:0000256" key="1">
    <source>
        <dbReference type="SAM" id="MobiDB-lite"/>
    </source>
</evidence>
<feature type="region of interest" description="Disordered" evidence="1">
    <location>
        <begin position="1"/>
        <end position="22"/>
    </location>
</feature>